<dbReference type="RefSeq" id="WP_211632154.1">
    <property type="nucleotide sequence ID" value="NZ_CP073100.1"/>
</dbReference>
<keyword evidence="4" id="KW-1185">Reference proteome</keyword>
<gene>
    <name evidence="3" type="ORF">KBB96_03150</name>
</gene>
<dbReference type="InterPro" id="IPR011335">
    <property type="entry name" value="Restrct_endonuc-II-like"/>
</dbReference>
<dbReference type="EMBL" id="CP073100">
    <property type="protein sequence ID" value="QUE51892.1"/>
    <property type="molecule type" value="Genomic_DNA"/>
</dbReference>
<dbReference type="GO" id="GO:0003676">
    <property type="term" value="F:nucleic acid binding"/>
    <property type="evidence" value="ECO:0007669"/>
    <property type="project" value="InterPro"/>
</dbReference>
<dbReference type="Gene3D" id="3.40.1350.10">
    <property type="match status" value="1"/>
</dbReference>
<dbReference type="PANTHER" id="PTHR34039">
    <property type="entry name" value="UPF0102 PROTEIN YRAN"/>
    <property type="match status" value="1"/>
</dbReference>
<dbReference type="InterPro" id="IPR011856">
    <property type="entry name" value="tRNA_endonuc-like_dom_sf"/>
</dbReference>
<organism evidence="3 4">
    <name type="scientific">Luteolibacter ambystomatis</name>
    <dbReference type="NCBI Taxonomy" id="2824561"/>
    <lineage>
        <taxon>Bacteria</taxon>
        <taxon>Pseudomonadati</taxon>
        <taxon>Verrucomicrobiota</taxon>
        <taxon>Verrucomicrobiia</taxon>
        <taxon>Verrucomicrobiales</taxon>
        <taxon>Verrucomicrobiaceae</taxon>
        <taxon>Luteolibacter</taxon>
    </lineage>
</organism>
<evidence type="ECO:0000256" key="1">
    <source>
        <dbReference type="ARBA" id="ARBA00006738"/>
    </source>
</evidence>
<comment type="similarity">
    <text evidence="1 2">Belongs to the UPF0102 family.</text>
</comment>
<dbReference type="Pfam" id="PF02021">
    <property type="entry name" value="UPF0102"/>
    <property type="match status" value="1"/>
</dbReference>
<dbReference type="HAMAP" id="MF_00048">
    <property type="entry name" value="UPF0102"/>
    <property type="match status" value="1"/>
</dbReference>
<dbReference type="KEGG" id="lamb:KBB96_03150"/>
<reference evidence="3" key="1">
    <citation type="submission" date="2021-04" db="EMBL/GenBank/DDBJ databases">
        <title>Luteolibacter sp. 32A isolated from the skin of an Anderson's salamander (Ambystoma andersonii).</title>
        <authorList>
            <person name="Spergser J."/>
            <person name="Busse H.-J."/>
        </authorList>
    </citation>
    <scope>NUCLEOTIDE SEQUENCE</scope>
    <source>
        <strain evidence="3">32A</strain>
    </source>
</reference>
<accession>A0A975J0Q5</accession>
<dbReference type="PANTHER" id="PTHR34039:SF1">
    <property type="entry name" value="UPF0102 PROTEIN YRAN"/>
    <property type="match status" value="1"/>
</dbReference>
<dbReference type="AlphaFoldDB" id="A0A975J0Q5"/>
<dbReference type="Proteomes" id="UP000676169">
    <property type="component" value="Chromosome"/>
</dbReference>
<proteinExistence type="inferred from homology"/>
<dbReference type="SUPFAM" id="SSF52980">
    <property type="entry name" value="Restriction endonuclease-like"/>
    <property type="match status" value="1"/>
</dbReference>
<evidence type="ECO:0000256" key="2">
    <source>
        <dbReference type="HAMAP-Rule" id="MF_00048"/>
    </source>
</evidence>
<name>A0A975J0Q5_9BACT</name>
<dbReference type="InterPro" id="IPR003509">
    <property type="entry name" value="UPF0102_YraN-like"/>
</dbReference>
<sequence>MTARDGSPLGRKEIGDFGERVAAAWLRAQGEKVLYRNHRAPRGGEVDIVARKGKLLLFIEVKTRRQGAKIRGYDAVNADKRALIERGAGHWRELLKRNDIPWRFDVIEVTVEEGCKPVVHRIEDAF</sequence>
<protein>
    <recommendedName>
        <fullName evidence="2">UPF0102 protein KBB96_03150</fullName>
    </recommendedName>
</protein>
<evidence type="ECO:0000313" key="3">
    <source>
        <dbReference type="EMBL" id="QUE51892.1"/>
    </source>
</evidence>
<evidence type="ECO:0000313" key="4">
    <source>
        <dbReference type="Proteomes" id="UP000676169"/>
    </source>
</evidence>